<accession>A0A2P2QTG9</accession>
<reference evidence="1" key="1">
    <citation type="submission" date="2018-02" db="EMBL/GenBank/DDBJ databases">
        <title>Rhizophora mucronata_Transcriptome.</title>
        <authorList>
            <person name="Meera S.P."/>
            <person name="Sreeshan A."/>
            <person name="Augustine A."/>
        </authorList>
    </citation>
    <scope>NUCLEOTIDE SEQUENCE</scope>
    <source>
        <tissue evidence="1">Leaf</tissue>
    </source>
</reference>
<sequence length="67" mass="7785">MLSRNTLISGKGCADPTFHHQYRSPKQEPTCTKGWCYPHNSYSHKKIFILHRLDVFAVHHLQPLPKS</sequence>
<organism evidence="1">
    <name type="scientific">Rhizophora mucronata</name>
    <name type="common">Asiatic mangrove</name>
    <dbReference type="NCBI Taxonomy" id="61149"/>
    <lineage>
        <taxon>Eukaryota</taxon>
        <taxon>Viridiplantae</taxon>
        <taxon>Streptophyta</taxon>
        <taxon>Embryophyta</taxon>
        <taxon>Tracheophyta</taxon>
        <taxon>Spermatophyta</taxon>
        <taxon>Magnoliopsida</taxon>
        <taxon>eudicotyledons</taxon>
        <taxon>Gunneridae</taxon>
        <taxon>Pentapetalae</taxon>
        <taxon>rosids</taxon>
        <taxon>fabids</taxon>
        <taxon>Malpighiales</taxon>
        <taxon>Rhizophoraceae</taxon>
        <taxon>Rhizophora</taxon>
    </lineage>
</organism>
<name>A0A2P2QTG9_RHIMU</name>
<evidence type="ECO:0000313" key="1">
    <source>
        <dbReference type="EMBL" id="MBX70312.1"/>
    </source>
</evidence>
<protein>
    <submittedName>
        <fullName evidence="1">Uncharacterized protein</fullName>
    </submittedName>
</protein>
<dbReference type="AlphaFoldDB" id="A0A2P2QTG9"/>
<dbReference type="EMBL" id="GGEC01089828">
    <property type="protein sequence ID" value="MBX70312.1"/>
    <property type="molecule type" value="Transcribed_RNA"/>
</dbReference>
<proteinExistence type="predicted"/>